<feature type="signal peptide" evidence="1">
    <location>
        <begin position="1"/>
        <end position="16"/>
    </location>
</feature>
<reference evidence="2 3" key="1">
    <citation type="submission" date="2018-06" db="EMBL/GenBank/DDBJ databases">
        <authorList>
            <consortium name="Pathogen Informatics"/>
            <person name="Doyle S."/>
        </authorList>
    </citation>
    <scope>NUCLEOTIDE SEQUENCE [LARGE SCALE GENOMIC DNA]</scope>
    <source>
        <strain evidence="2 3">NCTC8261</strain>
    </source>
</reference>
<dbReference type="EMBL" id="UGXT01000002">
    <property type="protein sequence ID" value="SUH38338.1"/>
    <property type="molecule type" value="Genomic_DNA"/>
</dbReference>
<name>A0A379WXH3_SALET</name>
<proteinExistence type="predicted"/>
<sequence length="78" mass="8333">MLFCLACLLASYPSLCALRGINLALFHVGDICRQAGHLGGKRPAAATQEATVVITATDHMATHYGRITICAESRSFLL</sequence>
<keyword evidence="1" id="KW-0732">Signal</keyword>
<organism evidence="2 3">
    <name type="scientific">Salmonella enterica I</name>
    <dbReference type="NCBI Taxonomy" id="59201"/>
    <lineage>
        <taxon>Bacteria</taxon>
        <taxon>Pseudomonadati</taxon>
        <taxon>Pseudomonadota</taxon>
        <taxon>Gammaproteobacteria</taxon>
        <taxon>Enterobacterales</taxon>
        <taxon>Enterobacteriaceae</taxon>
        <taxon>Salmonella</taxon>
    </lineage>
</organism>
<gene>
    <name evidence="2" type="ORF">NCTC8261_04663</name>
</gene>
<dbReference type="AlphaFoldDB" id="A0A379WXH3"/>
<protein>
    <submittedName>
        <fullName evidence="2">ComEC family competence protein</fullName>
    </submittedName>
</protein>
<dbReference type="Proteomes" id="UP000254712">
    <property type="component" value="Unassembled WGS sequence"/>
</dbReference>
<evidence type="ECO:0000313" key="2">
    <source>
        <dbReference type="EMBL" id="SUH38338.1"/>
    </source>
</evidence>
<evidence type="ECO:0000313" key="3">
    <source>
        <dbReference type="Proteomes" id="UP000254712"/>
    </source>
</evidence>
<evidence type="ECO:0000256" key="1">
    <source>
        <dbReference type="SAM" id="SignalP"/>
    </source>
</evidence>
<feature type="chain" id="PRO_5017069674" evidence="1">
    <location>
        <begin position="17"/>
        <end position="78"/>
    </location>
</feature>
<accession>A0A379WXH3</accession>